<proteinExistence type="predicted"/>
<accession>A0ABY5P5C8</accession>
<protein>
    <submittedName>
        <fullName evidence="1">Uncharacterized protein</fullName>
    </submittedName>
</protein>
<dbReference type="EMBL" id="CP102453">
    <property type="protein sequence ID" value="UUX33613.1"/>
    <property type="molecule type" value="Genomic_DNA"/>
</dbReference>
<keyword evidence="2" id="KW-1185">Reference proteome</keyword>
<gene>
    <name evidence="1" type="ORF">NRE15_12005</name>
</gene>
<evidence type="ECO:0000313" key="2">
    <source>
        <dbReference type="Proteomes" id="UP001315967"/>
    </source>
</evidence>
<dbReference type="RefSeq" id="WP_313793117.1">
    <property type="nucleotide sequence ID" value="NZ_CP102453.1"/>
</dbReference>
<name>A0ABY5P5C8_9LACT</name>
<reference evidence="1 2" key="1">
    <citation type="submission" date="2022-08" db="EMBL/GenBank/DDBJ databases">
        <title>Aerococcaceae sp. nov isolated from spoiled eye mask.</title>
        <authorList>
            <person name="Zhou G."/>
            <person name="Xie X.-B."/>
            <person name="Shi Q.-S."/>
            <person name="Wang Y.-S."/>
            <person name="Wen X."/>
            <person name="Peng H."/>
            <person name="Yang X.-J."/>
            <person name="Tao H.-B."/>
            <person name="Huang X.-M."/>
        </authorList>
    </citation>
    <scope>NUCLEOTIDE SEQUENCE [LARGE SCALE GENOMIC DNA]</scope>
    <source>
        <strain evidence="2">DM20194951</strain>
    </source>
</reference>
<dbReference type="Proteomes" id="UP001315967">
    <property type="component" value="Chromosome"/>
</dbReference>
<sequence length="112" mass="13079">MKKKLRSTFQKYINFLKDELINIDDLALSLFINDLIKEDINKLSVDDFSIGMIFIILFDYELAHGETTFRYAANIELIFWASNGLDDYLDQDRPQVEYSPDSVLSLQNIIFS</sequence>
<organism evidence="1 2">
    <name type="scientific">Fundicoccus culcitae</name>
    <dbReference type="NCBI Taxonomy" id="2969821"/>
    <lineage>
        <taxon>Bacteria</taxon>
        <taxon>Bacillati</taxon>
        <taxon>Bacillota</taxon>
        <taxon>Bacilli</taxon>
        <taxon>Lactobacillales</taxon>
        <taxon>Aerococcaceae</taxon>
        <taxon>Fundicoccus</taxon>
    </lineage>
</organism>
<evidence type="ECO:0000313" key="1">
    <source>
        <dbReference type="EMBL" id="UUX33613.1"/>
    </source>
</evidence>